<dbReference type="GO" id="GO:0046556">
    <property type="term" value="F:alpha-L-arabinofuranosidase activity"/>
    <property type="evidence" value="ECO:0007669"/>
    <property type="project" value="TreeGrafter"/>
</dbReference>
<reference evidence="11 12" key="1">
    <citation type="journal article" date="2021" name="Nat. Commun.">
        <title>Incipient diploidization of the medicinal plant Perilla within 10,000 years.</title>
        <authorList>
            <person name="Zhang Y."/>
            <person name="Shen Q."/>
            <person name="Leng L."/>
            <person name="Zhang D."/>
            <person name="Chen S."/>
            <person name="Shi Y."/>
            <person name="Ning Z."/>
            <person name="Chen S."/>
        </authorList>
    </citation>
    <scope>NUCLEOTIDE SEQUENCE [LARGE SCALE GENOMIC DNA]</scope>
    <source>
        <strain evidence="12">cv. PC099</strain>
    </source>
</reference>
<evidence type="ECO:0000256" key="1">
    <source>
        <dbReference type="ARBA" id="ARBA00004613"/>
    </source>
</evidence>
<proteinExistence type="inferred from homology"/>
<dbReference type="InterPro" id="IPR036881">
    <property type="entry name" value="Glyco_hydro_3_C_sf"/>
</dbReference>
<keyword evidence="4 9" id="KW-0732">Signal</keyword>
<dbReference type="GO" id="GO:0009044">
    <property type="term" value="F:xylan 1,4-beta-xylosidase activity"/>
    <property type="evidence" value="ECO:0007669"/>
    <property type="project" value="InterPro"/>
</dbReference>
<dbReference type="FunFam" id="3.40.50.1700:FF:000001">
    <property type="entry name" value="probable beta-D-xylosidase 2"/>
    <property type="match status" value="1"/>
</dbReference>
<keyword evidence="6" id="KW-0325">Glycoprotein</keyword>
<sequence length="1100" mass="121646">MRVHNHSRRSSFSPFCFCTTIIIIFLSTNSQSDATPPFSCDPSNPSTRSLPFCNTHLPIAARVNDVVSRLTLDEKIQQLVNTAAAIPRLNISAYEWWSEALHGVSRHGRGVSFNGSIKSATMFPQIILSAASFDSHLWFRIAQAIGEESRAVFNAGQGKGMTFWAPNINIFRDPRWGRGQETAGEDPLVAAKYAVAYVRGLQGDSFEGGKMKTTADGGLMASACCKHYTAHDLDNWNGVNRYIFDAKVSKQDMADTFQPPFKACVEEGKASGIMCAYNRVNGIPSCADHNLLTTTARHQWGFQGYIASDCDAVAIIHDMQGYAKEPEDVVADVLKAGMDVNCGSYLAKYTKSAVEKKKVSEVDIDRALHNLFSIRMRLGLFDGDTSKLKYGNINGSHVCSNQHLHLALEAARSGIVLLKNDVALLPLSKDNTKSLALIGPNANTSNTFVGNYEGRPCKNITILQAIENLYGISTKYNQGCNSANCTSALIDEAVAIAKEADHVVLVMGLDQTLEREKLDRVDLGLPGHQENLITAVADAARKPVVLVLLCGGPVDVSFAKQNPKIGSILWAGYPGEAGGVAVAETLFGDNNPGGKLPVTWYPKDFNQVAMTDMRMRPDPSTGYPGRTYRFYTGPKVYEFGYGLSYTNYSYKFISLSRSNLFLNSSSHVERCGSSHSQTVSVSKLGVKSCKSMMFSAKVRVTNHGDMAGKHPALLFVRSPNDDSRRLVGFETVRLSPRGSREIRFAINPCERFSHADEDGLMNITCKGLRTMSTGQKKSTLDGSENPLPSEIEQAKISEVRQQIGPQSGNLAIYCTDAAIARYLRARNWNVKKAVKMLKATLKWRLEYKPEDICWDDVAAEAETGKIYVANYKDKNGRPVLIMRPRCQNSKSIKGQIQYLVYCMENAILDLPPDQEQMIWMIDFHGFNLSHISIKVTRETAHVLQEHFPERLGIAILYNPPKIFEPFWMVAKPFLEAKTANKVKFVYTDDPNTNKVMNELFDMEVVESAFGGKDNSDFNITKYAERMREDDKRTLSFWKTEGYIATTPPSPPPALIASPSSENLNSESDSKKSDEQPKKSSSTGEEDKSTTVDESVTVKNS</sequence>
<evidence type="ECO:0000259" key="10">
    <source>
        <dbReference type="PROSITE" id="PS50191"/>
    </source>
</evidence>
<dbReference type="InterPro" id="IPR036865">
    <property type="entry name" value="CRAL-TRIO_dom_sf"/>
</dbReference>
<evidence type="ECO:0000256" key="4">
    <source>
        <dbReference type="ARBA" id="ARBA00022729"/>
    </source>
</evidence>
<dbReference type="SUPFAM" id="SSF52087">
    <property type="entry name" value="CRAL/TRIO domain"/>
    <property type="match status" value="1"/>
</dbReference>
<dbReference type="InterPro" id="IPR036273">
    <property type="entry name" value="CRAL/TRIO_N_dom_sf"/>
</dbReference>
<dbReference type="InterPro" id="IPR044993">
    <property type="entry name" value="BXL"/>
</dbReference>
<feature type="signal peptide" evidence="9">
    <location>
        <begin position="1"/>
        <end position="34"/>
    </location>
</feature>
<evidence type="ECO:0000313" key="11">
    <source>
        <dbReference type="EMBL" id="KAH6834739.1"/>
    </source>
</evidence>
<keyword evidence="12" id="KW-1185">Reference proteome</keyword>
<name>A0AAD4JK07_PERFH</name>
<accession>A0AAD4JK07</accession>
<dbReference type="InterPro" id="IPR017853">
    <property type="entry name" value="GH"/>
</dbReference>
<evidence type="ECO:0000256" key="2">
    <source>
        <dbReference type="ARBA" id="ARBA00005336"/>
    </source>
</evidence>
<evidence type="ECO:0000256" key="8">
    <source>
        <dbReference type="SAM" id="MobiDB-lite"/>
    </source>
</evidence>
<dbReference type="InterPro" id="IPR036962">
    <property type="entry name" value="Glyco_hydro_3_N_sf"/>
</dbReference>
<dbReference type="Gene3D" id="3.20.20.300">
    <property type="entry name" value="Glycoside hydrolase, family 3, N-terminal domain"/>
    <property type="match status" value="1"/>
</dbReference>
<dbReference type="AlphaFoldDB" id="A0AAD4JK07"/>
<dbReference type="PROSITE" id="PS50191">
    <property type="entry name" value="CRAL_TRIO"/>
    <property type="match status" value="1"/>
</dbReference>
<evidence type="ECO:0000256" key="5">
    <source>
        <dbReference type="ARBA" id="ARBA00022801"/>
    </source>
</evidence>
<feature type="chain" id="PRO_5041968200" evidence="9">
    <location>
        <begin position="35"/>
        <end position="1100"/>
    </location>
</feature>
<dbReference type="GO" id="GO:0031222">
    <property type="term" value="P:arabinan catabolic process"/>
    <property type="evidence" value="ECO:0007669"/>
    <property type="project" value="TreeGrafter"/>
</dbReference>
<dbReference type="Pfam" id="PF01915">
    <property type="entry name" value="Glyco_hydro_3_C"/>
    <property type="match status" value="1"/>
</dbReference>
<dbReference type="SUPFAM" id="SSF51445">
    <property type="entry name" value="(Trans)glycosidases"/>
    <property type="match status" value="1"/>
</dbReference>
<feature type="domain" description="CRAL-TRIO" evidence="10">
    <location>
        <begin position="854"/>
        <end position="1017"/>
    </location>
</feature>
<dbReference type="GO" id="GO:0045493">
    <property type="term" value="P:xylan catabolic process"/>
    <property type="evidence" value="ECO:0007669"/>
    <property type="project" value="InterPro"/>
</dbReference>
<protein>
    <submittedName>
        <fullName evidence="11">Glycosyl hydrolase family protein</fullName>
    </submittedName>
</protein>
<dbReference type="Proteomes" id="UP001190926">
    <property type="component" value="Unassembled WGS sequence"/>
</dbReference>
<organism evidence="11 12">
    <name type="scientific">Perilla frutescens var. hirtella</name>
    <name type="common">Perilla citriodora</name>
    <name type="synonym">Perilla setoyensis</name>
    <dbReference type="NCBI Taxonomy" id="608512"/>
    <lineage>
        <taxon>Eukaryota</taxon>
        <taxon>Viridiplantae</taxon>
        <taxon>Streptophyta</taxon>
        <taxon>Embryophyta</taxon>
        <taxon>Tracheophyta</taxon>
        <taxon>Spermatophyta</taxon>
        <taxon>Magnoliopsida</taxon>
        <taxon>eudicotyledons</taxon>
        <taxon>Gunneridae</taxon>
        <taxon>Pentapetalae</taxon>
        <taxon>asterids</taxon>
        <taxon>lamiids</taxon>
        <taxon>Lamiales</taxon>
        <taxon>Lamiaceae</taxon>
        <taxon>Nepetoideae</taxon>
        <taxon>Elsholtzieae</taxon>
        <taxon>Perilla</taxon>
    </lineage>
</organism>
<dbReference type="InterPro" id="IPR002772">
    <property type="entry name" value="Glyco_hydro_3_C"/>
</dbReference>
<dbReference type="SUPFAM" id="SSF46938">
    <property type="entry name" value="CRAL/TRIO N-terminal domain"/>
    <property type="match status" value="1"/>
</dbReference>
<evidence type="ECO:0000256" key="3">
    <source>
        <dbReference type="ARBA" id="ARBA00022525"/>
    </source>
</evidence>
<gene>
    <name evidence="11" type="ORF">C2S53_003976</name>
</gene>
<evidence type="ECO:0000256" key="6">
    <source>
        <dbReference type="ARBA" id="ARBA00023180"/>
    </source>
</evidence>
<keyword evidence="7" id="KW-0326">Glycosidase</keyword>
<dbReference type="SMART" id="SM01100">
    <property type="entry name" value="CRAL_TRIO_N"/>
    <property type="match status" value="1"/>
</dbReference>
<dbReference type="PANTHER" id="PTHR42721">
    <property type="entry name" value="SUGAR HYDROLASE-RELATED"/>
    <property type="match status" value="1"/>
</dbReference>
<dbReference type="Pfam" id="PF00933">
    <property type="entry name" value="Glyco_hydro_3"/>
    <property type="match status" value="1"/>
</dbReference>
<dbReference type="SMART" id="SM00516">
    <property type="entry name" value="SEC14"/>
    <property type="match status" value="1"/>
</dbReference>
<keyword evidence="3" id="KW-0964">Secreted</keyword>
<comment type="subcellular location">
    <subcellularLocation>
        <location evidence="1">Secreted</location>
    </subcellularLocation>
</comment>
<dbReference type="InterPro" id="IPR001251">
    <property type="entry name" value="CRAL-TRIO_dom"/>
</dbReference>
<dbReference type="Gene3D" id="3.40.50.1700">
    <property type="entry name" value="Glycoside hydrolase family 3 C-terminal domain"/>
    <property type="match status" value="1"/>
</dbReference>
<dbReference type="GO" id="GO:0009505">
    <property type="term" value="C:plant-type cell wall"/>
    <property type="evidence" value="ECO:0007669"/>
    <property type="project" value="TreeGrafter"/>
</dbReference>
<evidence type="ECO:0000256" key="9">
    <source>
        <dbReference type="SAM" id="SignalP"/>
    </source>
</evidence>
<dbReference type="InterPro" id="IPR001764">
    <property type="entry name" value="Glyco_hydro_3_N"/>
</dbReference>
<dbReference type="CDD" id="cd00170">
    <property type="entry name" value="SEC14"/>
    <property type="match status" value="1"/>
</dbReference>
<dbReference type="EMBL" id="SDAM02000044">
    <property type="protein sequence ID" value="KAH6834739.1"/>
    <property type="molecule type" value="Genomic_DNA"/>
</dbReference>
<dbReference type="GO" id="GO:0005576">
    <property type="term" value="C:extracellular region"/>
    <property type="evidence" value="ECO:0007669"/>
    <property type="project" value="UniProtKB-SubCell"/>
</dbReference>
<dbReference type="SUPFAM" id="SSF52279">
    <property type="entry name" value="Beta-D-glucan exohydrolase, C-terminal domain"/>
    <property type="match status" value="1"/>
</dbReference>
<feature type="compositionally biased region" description="Polar residues" evidence="8">
    <location>
        <begin position="1091"/>
        <end position="1100"/>
    </location>
</feature>
<dbReference type="PANTHER" id="PTHR42721:SF3">
    <property type="entry name" value="BETA-D-XYLOSIDASE 5-RELATED"/>
    <property type="match status" value="1"/>
</dbReference>
<dbReference type="FunFam" id="3.40.525.10:FF:000008">
    <property type="entry name" value="Phosphatidylinositol transfer protein 3"/>
    <property type="match status" value="1"/>
</dbReference>
<feature type="region of interest" description="Disordered" evidence="8">
    <location>
        <begin position="1042"/>
        <end position="1100"/>
    </location>
</feature>
<dbReference type="Pfam" id="PF03765">
    <property type="entry name" value="CRAL_TRIO_N"/>
    <property type="match status" value="1"/>
</dbReference>
<feature type="compositionally biased region" description="Basic and acidic residues" evidence="8">
    <location>
        <begin position="1067"/>
        <end position="1077"/>
    </location>
</feature>
<dbReference type="Gene3D" id="3.40.525.10">
    <property type="entry name" value="CRAL-TRIO lipid binding domain"/>
    <property type="match status" value="1"/>
</dbReference>
<evidence type="ECO:0000313" key="12">
    <source>
        <dbReference type="Proteomes" id="UP001190926"/>
    </source>
</evidence>
<keyword evidence="5 11" id="KW-0378">Hydrolase</keyword>
<dbReference type="FunFam" id="3.20.20.300:FF:000004">
    <property type="entry name" value="probable beta-D-xylosidase 7"/>
    <property type="match status" value="1"/>
</dbReference>
<comment type="caution">
    <text evidence="11">The sequence shown here is derived from an EMBL/GenBank/DDBJ whole genome shotgun (WGS) entry which is preliminary data.</text>
</comment>
<dbReference type="Pfam" id="PF00650">
    <property type="entry name" value="CRAL_TRIO"/>
    <property type="match status" value="1"/>
</dbReference>
<dbReference type="InterPro" id="IPR011074">
    <property type="entry name" value="CRAL/TRIO_N_dom"/>
</dbReference>
<comment type="similarity">
    <text evidence="2">Belongs to the glycosyl hydrolase 3 family.</text>
</comment>
<evidence type="ECO:0000256" key="7">
    <source>
        <dbReference type="ARBA" id="ARBA00023295"/>
    </source>
</evidence>